<organism evidence="1">
    <name type="scientific">gut metagenome</name>
    <dbReference type="NCBI Taxonomy" id="749906"/>
    <lineage>
        <taxon>unclassified sequences</taxon>
        <taxon>metagenomes</taxon>
        <taxon>organismal metagenomes</taxon>
    </lineage>
</organism>
<protein>
    <submittedName>
        <fullName evidence="1">Uncharacterized protein</fullName>
    </submittedName>
</protein>
<dbReference type="EMBL" id="AMCI01001951">
    <property type="protein sequence ID" value="EJX04013.1"/>
    <property type="molecule type" value="Genomic_DNA"/>
</dbReference>
<sequence>MSLPRITLCCIIIMRLHFNRILIVLNDVFIDRTFFALPVSSKDKVGGSFIRSKIHS</sequence>
<proteinExistence type="predicted"/>
<dbReference type="AlphaFoldDB" id="J9GNU4"/>
<accession>J9GNU4</accession>
<gene>
    <name evidence="1" type="ORF">EVA_07878</name>
</gene>
<comment type="caution">
    <text evidence="1">The sequence shown here is derived from an EMBL/GenBank/DDBJ whole genome shotgun (WGS) entry which is preliminary data.</text>
</comment>
<evidence type="ECO:0000313" key="1">
    <source>
        <dbReference type="EMBL" id="EJX04013.1"/>
    </source>
</evidence>
<reference evidence="1" key="1">
    <citation type="journal article" date="2012" name="PLoS ONE">
        <title>Gene sets for utilization of primary and secondary nutrition supplies in the distal gut of endangered iberian lynx.</title>
        <authorList>
            <person name="Alcaide M."/>
            <person name="Messina E."/>
            <person name="Richter M."/>
            <person name="Bargiela R."/>
            <person name="Peplies J."/>
            <person name="Huws S.A."/>
            <person name="Newbold C.J."/>
            <person name="Golyshin P.N."/>
            <person name="Simon M.A."/>
            <person name="Lopez G."/>
            <person name="Yakimov M.M."/>
            <person name="Ferrer M."/>
        </authorList>
    </citation>
    <scope>NUCLEOTIDE SEQUENCE</scope>
</reference>
<name>J9GNU4_9ZZZZ</name>